<feature type="compositionally biased region" description="Basic and acidic residues" evidence="1">
    <location>
        <begin position="40"/>
        <end position="54"/>
    </location>
</feature>
<organism evidence="2 3">
    <name type="scientific">Asparagus officinalis</name>
    <name type="common">Garden asparagus</name>
    <dbReference type="NCBI Taxonomy" id="4686"/>
    <lineage>
        <taxon>Eukaryota</taxon>
        <taxon>Viridiplantae</taxon>
        <taxon>Streptophyta</taxon>
        <taxon>Embryophyta</taxon>
        <taxon>Tracheophyta</taxon>
        <taxon>Spermatophyta</taxon>
        <taxon>Magnoliopsida</taxon>
        <taxon>Liliopsida</taxon>
        <taxon>Asparagales</taxon>
        <taxon>Asparagaceae</taxon>
        <taxon>Asparagoideae</taxon>
        <taxon>Asparagus</taxon>
    </lineage>
</organism>
<evidence type="ECO:0000313" key="3">
    <source>
        <dbReference type="Proteomes" id="UP000243459"/>
    </source>
</evidence>
<feature type="region of interest" description="Disordered" evidence="1">
    <location>
        <begin position="1"/>
        <end position="20"/>
    </location>
</feature>
<name>A0A5P1F2W9_ASPOF</name>
<evidence type="ECO:0000256" key="1">
    <source>
        <dbReference type="SAM" id="MobiDB-lite"/>
    </source>
</evidence>
<accession>A0A5P1F2W9</accession>
<dbReference type="EMBL" id="CM007384">
    <property type="protein sequence ID" value="ONK72083.1"/>
    <property type="molecule type" value="Genomic_DNA"/>
</dbReference>
<reference evidence="3" key="1">
    <citation type="journal article" date="2017" name="Nat. Commun.">
        <title>The asparagus genome sheds light on the origin and evolution of a young Y chromosome.</title>
        <authorList>
            <person name="Harkess A."/>
            <person name="Zhou J."/>
            <person name="Xu C."/>
            <person name="Bowers J.E."/>
            <person name="Van der Hulst R."/>
            <person name="Ayyampalayam S."/>
            <person name="Mercati F."/>
            <person name="Riccardi P."/>
            <person name="McKain M.R."/>
            <person name="Kakrana A."/>
            <person name="Tang H."/>
            <person name="Ray J."/>
            <person name="Groenendijk J."/>
            <person name="Arikit S."/>
            <person name="Mathioni S.M."/>
            <person name="Nakano M."/>
            <person name="Shan H."/>
            <person name="Telgmann-Rauber A."/>
            <person name="Kanno A."/>
            <person name="Yue Z."/>
            <person name="Chen H."/>
            <person name="Li W."/>
            <person name="Chen Y."/>
            <person name="Xu X."/>
            <person name="Zhang Y."/>
            <person name="Luo S."/>
            <person name="Chen H."/>
            <person name="Gao J."/>
            <person name="Mao Z."/>
            <person name="Pires J.C."/>
            <person name="Luo M."/>
            <person name="Kudrna D."/>
            <person name="Wing R.A."/>
            <person name="Meyers B.C."/>
            <person name="Yi K."/>
            <person name="Kong H."/>
            <person name="Lavrijsen P."/>
            <person name="Sunseri F."/>
            <person name="Falavigna A."/>
            <person name="Ye Y."/>
            <person name="Leebens-Mack J.H."/>
            <person name="Chen G."/>
        </authorList>
    </citation>
    <scope>NUCLEOTIDE SEQUENCE [LARGE SCALE GENOMIC DNA]</scope>
    <source>
        <strain evidence="3">cv. DH0086</strain>
    </source>
</reference>
<proteinExistence type="predicted"/>
<sequence length="74" mass="7852">MGEGGGGLALVKEGKEGGDSPLMWSVKEWAAFVDVRDGGSEALVEEGREGGDGGRRRRGGGRRWSWQTPHQGVV</sequence>
<feature type="region of interest" description="Disordered" evidence="1">
    <location>
        <begin position="40"/>
        <end position="74"/>
    </location>
</feature>
<dbReference type="Proteomes" id="UP000243459">
    <property type="component" value="Chromosome 4"/>
</dbReference>
<evidence type="ECO:0000313" key="2">
    <source>
        <dbReference type="EMBL" id="ONK72083.1"/>
    </source>
</evidence>
<dbReference type="AlphaFoldDB" id="A0A5P1F2W9"/>
<dbReference type="Gramene" id="ONK72083">
    <property type="protein sequence ID" value="ONK72083"/>
    <property type="gene ID" value="A4U43_C04F15510"/>
</dbReference>
<gene>
    <name evidence="2" type="ORF">A4U43_C04F15510</name>
</gene>
<protein>
    <submittedName>
        <fullName evidence="2">Uncharacterized protein</fullName>
    </submittedName>
</protein>
<feature type="compositionally biased region" description="Polar residues" evidence="1">
    <location>
        <begin position="65"/>
        <end position="74"/>
    </location>
</feature>
<keyword evidence="3" id="KW-1185">Reference proteome</keyword>